<accession>A0ABU1IXF7</accession>
<evidence type="ECO:0000256" key="1">
    <source>
        <dbReference type="SAM" id="MobiDB-lite"/>
    </source>
</evidence>
<protein>
    <recommendedName>
        <fullName evidence="5">DUF4173 domain-containing protein</fullName>
    </recommendedName>
</protein>
<evidence type="ECO:0000313" key="3">
    <source>
        <dbReference type="EMBL" id="MDR6243941.1"/>
    </source>
</evidence>
<feature type="transmembrane region" description="Helical" evidence="2">
    <location>
        <begin position="505"/>
        <end position="522"/>
    </location>
</feature>
<dbReference type="EMBL" id="JAVDQH010000006">
    <property type="protein sequence ID" value="MDR6243941.1"/>
    <property type="molecule type" value="Genomic_DNA"/>
</dbReference>
<feature type="transmembrane region" description="Helical" evidence="2">
    <location>
        <begin position="361"/>
        <end position="386"/>
    </location>
</feature>
<feature type="transmembrane region" description="Helical" evidence="2">
    <location>
        <begin position="206"/>
        <end position="228"/>
    </location>
</feature>
<proteinExistence type="predicted"/>
<dbReference type="Pfam" id="PF13687">
    <property type="entry name" value="DUF4153"/>
    <property type="match status" value="2"/>
</dbReference>
<keyword evidence="2" id="KW-1133">Transmembrane helix</keyword>
<feature type="transmembrane region" description="Helical" evidence="2">
    <location>
        <begin position="12"/>
        <end position="32"/>
    </location>
</feature>
<keyword evidence="2" id="KW-0812">Transmembrane</keyword>
<feature type="transmembrane region" description="Helical" evidence="2">
    <location>
        <begin position="89"/>
        <end position="108"/>
    </location>
</feature>
<feature type="transmembrane region" description="Helical" evidence="2">
    <location>
        <begin position="441"/>
        <end position="463"/>
    </location>
</feature>
<evidence type="ECO:0000256" key="2">
    <source>
        <dbReference type="SAM" id="Phobius"/>
    </source>
</evidence>
<feature type="transmembrane region" description="Helical" evidence="2">
    <location>
        <begin position="38"/>
        <end position="55"/>
    </location>
</feature>
<comment type="caution">
    <text evidence="3">The sequence shown here is derived from an EMBL/GenBank/DDBJ whole genome shotgun (WGS) entry which is preliminary data.</text>
</comment>
<dbReference type="Proteomes" id="UP001185028">
    <property type="component" value="Unassembled WGS sequence"/>
</dbReference>
<feature type="transmembrane region" description="Helical" evidence="2">
    <location>
        <begin position="475"/>
        <end position="493"/>
    </location>
</feature>
<feature type="region of interest" description="Disordered" evidence="1">
    <location>
        <begin position="309"/>
        <end position="342"/>
    </location>
</feature>
<feature type="transmembrane region" description="Helical" evidence="2">
    <location>
        <begin position="406"/>
        <end position="429"/>
    </location>
</feature>
<keyword evidence="2" id="KW-0472">Membrane</keyword>
<sequence length="601" mass="67693">MMYQKLIVAPQRAWIVLLTALVLAVIHQYLFYEHAIGVSYPVFVILFYLYMYTYAGDRLRQGSAISRLLMTAIVLLSLTYALFTNPLFYTLNILAVPVLILMHTTYMLSERRPQWSSPALAWATIEQVLVHMFAHMPTPFRMLYHQLARRMEQERRRTLGRILIGVLTAAPLLIIVLLLLTSADRMFDELLSSLPSWFADITPGPALLRIAWIGVMMLVLFAYLWGFVRPLQRDPLSGRYLSEKEAADQAARGAFSVNGAVPAHTATSTHAIIPTAPTMPAIATTDATLITPVSTTGKEEANAIHHESIADPVERAGVQPEQRAHEQQSKPKQPTVSNDQVPAMTWDVPTEPMRPLRIDPLVAATVLVLVNIVYMLFVWLQFSYLFGAGQGRLPDGSTYAEYARSGFGELVMVTAINFTLLLSVLYKSAAGSPLLMSMNRWLLAILVLCSAVMLGSAFTRLVLYEQAYGYTMTRFLVHAFMLFLGVLLVLAGLRIRFSRLPLYKCFLVLGLSAYVVLNYAGMESWIAERNIERYAQSGELDQEYLLGLSAEAVPVLLTFAEQHPELELAPRLRENHQDVLEQDRSWQSFNWALYRAARELR</sequence>
<feature type="compositionally biased region" description="Polar residues" evidence="1">
    <location>
        <begin position="330"/>
        <end position="340"/>
    </location>
</feature>
<evidence type="ECO:0000313" key="4">
    <source>
        <dbReference type="Proteomes" id="UP001185028"/>
    </source>
</evidence>
<evidence type="ECO:0008006" key="5">
    <source>
        <dbReference type="Google" id="ProtNLM"/>
    </source>
</evidence>
<gene>
    <name evidence="3" type="ORF">JOC58_001834</name>
</gene>
<keyword evidence="4" id="KW-1185">Reference proteome</keyword>
<organism evidence="3 4">
    <name type="scientific">Paenibacillus hunanensis</name>
    <dbReference type="NCBI Taxonomy" id="539262"/>
    <lineage>
        <taxon>Bacteria</taxon>
        <taxon>Bacillati</taxon>
        <taxon>Bacillota</taxon>
        <taxon>Bacilli</taxon>
        <taxon>Bacillales</taxon>
        <taxon>Paenibacillaceae</taxon>
        <taxon>Paenibacillus</taxon>
    </lineage>
</organism>
<name>A0ABU1IXF7_9BACL</name>
<dbReference type="InterPro" id="IPR025291">
    <property type="entry name" value="DUF4153"/>
</dbReference>
<dbReference type="RefSeq" id="WP_188775916.1">
    <property type="nucleotide sequence ID" value="NZ_BMMB01000005.1"/>
</dbReference>
<feature type="transmembrane region" description="Helical" evidence="2">
    <location>
        <begin position="64"/>
        <end position="83"/>
    </location>
</feature>
<feature type="transmembrane region" description="Helical" evidence="2">
    <location>
        <begin position="159"/>
        <end position="180"/>
    </location>
</feature>
<reference evidence="3 4" key="1">
    <citation type="submission" date="2023-07" db="EMBL/GenBank/DDBJ databases">
        <title>Genomic Encyclopedia of Type Strains, Phase IV (KMG-IV): sequencing the most valuable type-strain genomes for metagenomic binning, comparative biology and taxonomic classification.</title>
        <authorList>
            <person name="Goeker M."/>
        </authorList>
    </citation>
    <scope>NUCLEOTIDE SEQUENCE [LARGE SCALE GENOMIC DNA]</scope>
    <source>
        <strain evidence="3 4">DSM 22170</strain>
    </source>
</reference>